<dbReference type="PROSITE" id="PS00217">
    <property type="entry name" value="SUGAR_TRANSPORT_2"/>
    <property type="match status" value="1"/>
</dbReference>
<feature type="transmembrane region" description="Helical" evidence="7">
    <location>
        <begin position="119"/>
        <end position="143"/>
    </location>
</feature>
<keyword evidence="3 7" id="KW-0812">Transmembrane</keyword>
<feature type="domain" description="Major facilitator superfamily (MFS) profile" evidence="8">
    <location>
        <begin position="30"/>
        <end position="446"/>
    </location>
</feature>
<feature type="transmembrane region" description="Helical" evidence="7">
    <location>
        <begin position="263"/>
        <end position="286"/>
    </location>
</feature>
<dbReference type="Pfam" id="PF00083">
    <property type="entry name" value="Sugar_tr"/>
    <property type="match status" value="1"/>
</dbReference>
<proteinExistence type="inferred from homology"/>
<dbReference type="SUPFAM" id="SSF103473">
    <property type="entry name" value="MFS general substrate transporter"/>
    <property type="match status" value="1"/>
</dbReference>
<dbReference type="InterPro" id="IPR050360">
    <property type="entry name" value="MFS_Sugar_Transporters"/>
</dbReference>
<dbReference type="InterPro" id="IPR003663">
    <property type="entry name" value="Sugar/inositol_transpt"/>
</dbReference>
<dbReference type="InterPro" id="IPR036259">
    <property type="entry name" value="MFS_trans_sf"/>
</dbReference>
<dbReference type="InterPro" id="IPR005829">
    <property type="entry name" value="Sugar_transporter_CS"/>
</dbReference>
<evidence type="ECO:0000256" key="1">
    <source>
        <dbReference type="ARBA" id="ARBA00004141"/>
    </source>
</evidence>
<feature type="region of interest" description="Disordered" evidence="6">
    <location>
        <begin position="1"/>
        <end position="23"/>
    </location>
</feature>
<reference evidence="9" key="1">
    <citation type="submission" date="2019-11" db="EMBL/GenBank/DDBJ databases">
        <title>Acidithiobacillus ferrianus sp. nov.: a facultatively anaerobic and extremely acidophilic chemolithoautotroph.</title>
        <authorList>
            <person name="Norris P.R."/>
            <person name="Falagan C."/>
            <person name="Moya-Beltran A."/>
            <person name="Castro M."/>
            <person name="Quatrini R."/>
            <person name="Johnson D.B."/>
        </authorList>
    </citation>
    <scope>NUCLEOTIDE SEQUENCE [LARGE SCALE GENOMIC DNA]</scope>
    <source>
        <strain evidence="9">MG</strain>
    </source>
</reference>
<dbReference type="GO" id="GO:0005351">
    <property type="term" value="F:carbohydrate:proton symporter activity"/>
    <property type="evidence" value="ECO:0007669"/>
    <property type="project" value="TreeGrafter"/>
</dbReference>
<evidence type="ECO:0000313" key="9">
    <source>
        <dbReference type="EMBL" id="NDU42757.1"/>
    </source>
</evidence>
<dbReference type="EMBL" id="WNJL01000034">
    <property type="protein sequence ID" value="NDU42757.1"/>
    <property type="molecule type" value="Genomic_DNA"/>
</dbReference>
<feature type="transmembrane region" description="Helical" evidence="7">
    <location>
        <begin position="67"/>
        <end position="87"/>
    </location>
</feature>
<feature type="transmembrane region" description="Helical" evidence="7">
    <location>
        <begin position="332"/>
        <end position="351"/>
    </location>
</feature>
<organism evidence="9">
    <name type="scientific">Acidithiobacillus ferrianus</name>
    <dbReference type="NCBI Taxonomy" id="2678518"/>
    <lineage>
        <taxon>Bacteria</taxon>
        <taxon>Pseudomonadati</taxon>
        <taxon>Pseudomonadota</taxon>
        <taxon>Acidithiobacillia</taxon>
        <taxon>Acidithiobacillales</taxon>
        <taxon>Acidithiobacillaceae</taxon>
        <taxon>Acidithiobacillus</taxon>
    </lineage>
</organism>
<dbReference type="RefSeq" id="WP_163097990.1">
    <property type="nucleotide sequence ID" value="NZ_CP127523.1"/>
</dbReference>
<dbReference type="InterPro" id="IPR020846">
    <property type="entry name" value="MFS_dom"/>
</dbReference>
<evidence type="ECO:0000256" key="4">
    <source>
        <dbReference type="ARBA" id="ARBA00022989"/>
    </source>
</evidence>
<dbReference type="InterPro" id="IPR005828">
    <property type="entry name" value="MFS_sugar_transport-like"/>
</dbReference>
<feature type="transmembrane region" description="Helical" evidence="7">
    <location>
        <begin position="183"/>
        <end position="201"/>
    </location>
</feature>
<evidence type="ECO:0000256" key="6">
    <source>
        <dbReference type="SAM" id="MobiDB-lite"/>
    </source>
</evidence>
<evidence type="ECO:0000256" key="5">
    <source>
        <dbReference type="ARBA" id="ARBA00023136"/>
    </source>
</evidence>
<protein>
    <submittedName>
        <fullName evidence="9">MFS transporter</fullName>
    </submittedName>
</protein>
<keyword evidence="5 7" id="KW-0472">Membrane</keyword>
<evidence type="ECO:0000256" key="3">
    <source>
        <dbReference type="ARBA" id="ARBA00022692"/>
    </source>
</evidence>
<evidence type="ECO:0000259" key="8">
    <source>
        <dbReference type="PROSITE" id="PS50850"/>
    </source>
</evidence>
<feature type="transmembrane region" description="Helical" evidence="7">
    <location>
        <begin position="298"/>
        <end position="320"/>
    </location>
</feature>
<dbReference type="PRINTS" id="PR00171">
    <property type="entry name" value="SUGRTRNSPORT"/>
</dbReference>
<sequence>MNTPDDPPQVGSQPASGPVSAGAERTRDRALWAAMLGMLLDGYDLSIMAVVLLPLHGAWHLHATETGLLMAMALFGSLLGGLAGGVLTDRFGRRKLLFPDIFLYIIGALVSALSPDLVLLFLGRFLTGLAIGLDYPLVATIVAEYSQTAHRGNRFAWVGLAWYVGALLSTGVGWLLLFSGSGSWRWMLGSAVIPALLLLWVRRDLPESPRWLARRGDTMAAREALMRLHPEYTSADLTTQLTLFQGSRQPWRRFLHRAWLRRLLLSLLPWFCLDVVGLGIGLYFPMVLRSNGLVGSDAGAAAVNAGFLMISALGIIYVLPRLDRWGRIPLQTAGFGMMSAGLALFALFSWTGWMAGVYLSAAIYTLGVGIGPGVTVFALAVEIFPTEWRASAAGLATGLSRLGAVFSAVLFPIFVKRWGIPLVLVIMAMVALLGMLATVVYRVESRQRSLEDLEEVTVPPVGS</sequence>
<dbReference type="PANTHER" id="PTHR48022">
    <property type="entry name" value="PLASTIDIC GLUCOSE TRANSPORTER 4"/>
    <property type="match status" value="1"/>
</dbReference>
<feature type="transmembrane region" description="Helical" evidence="7">
    <location>
        <begin position="30"/>
        <end position="55"/>
    </location>
</feature>
<dbReference type="Gene3D" id="1.20.1250.20">
    <property type="entry name" value="MFS general substrate transporter like domains"/>
    <property type="match status" value="1"/>
</dbReference>
<comment type="subcellular location">
    <subcellularLocation>
        <location evidence="1">Membrane</location>
        <topology evidence="1">Multi-pass membrane protein</topology>
    </subcellularLocation>
</comment>
<dbReference type="GO" id="GO:0016020">
    <property type="term" value="C:membrane"/>
    <property type="evidence" value="ECO:0007669"/>
    <property type="project" value="UniProtKB-SubCell"/>
</dbReference>
<evidence type="ECO:0000256" key="7">
    <source>
        <dbReference type="SAM" id="Phobius"/>
    </source>
</evidence>
<evidence type="ECO:0000256" key="2">
    <source>
        <dbReference type="ARBA" id="ARBA00010992"/>
    </source>
</evidence>
<feature type="transmembrane region" description="Helical" evidence="7">
    <location>
        <begin position="357"/>
        <end position="381"/>
    </location>
</feature>
<keyword evidence="4 7" id="KW-1133">Transmembrane helix</keyword>
<accession>A0A845UAG2</accession>
<feature type="transmembrane region" description="Helical" evidence="7">
    <location>
        <begin position="393"/>
        <end position="414"/>
    </location>
</feature>
<gene>
    <name evidence="9" type="ORF">GL267_08920</name>
</gene>
<comment type="caution">
    <text evidence="9">The sequence shown here is derived from an EMBL/GenBank/DDBJ whole genome shotgun (WGS) entry which is preliminary data.</text>
</comment>
<name>A0A845UAG2_9PROT</name>
<feature type="transmembrane region" description="Helical" evidence="7">
    <location>
        <begin position="96"/>
        <end position="113"/>
    </location>
</feature>
<feature type="transmembrane region" description="Helical" evidence="7">
    <location>
        <begin position="155"/>
        <end position="177"/>
    </location>
</feature>
<feature type="transmembrane region" description="Helical" evidence="7">
    <location>
        <begin position="420"/>
        <end position="441"/>
    </location>
</feature>
<comment type="similarity">
    <text evidence="2">Belongs to the major facilitator superfamily. Sugar transporter (TC 2.A.1.1) family.</text>
</comment>
<dbReference type="PANTHER" id="PTHR48022:SF2">
    <property type="entry name" value="PLASTIDIC GLUCOSE TRANSPORTER 4"/>
    <property type="match status" value="1"/>
</dbReference>
<dbReference type="AlphaFoldDB" id="A0A845UAG2"/>
<dbReference type="PROSITE" id="PS50850">
    <property type="entry name" value="MFS"/>
    <property type="match status" value="1"/>
</dbReference>